<evidence type="ECO:0000256" key="8">
    <source>
        <dbReference type="ARBA" id="ARBA00029346"/>
    </source>
</evidence>
<reference evidence="11 12" key="1">
    <citation type="submission" date="2019-09" db="EMBL/GenBank/DDBJ databases">
        <title>Whole-genome sequence of the purple sulfur bacterium Thiohalocapsa marina DSM 19078.</title>
        <authorList>
            <person name="Kyndt J.A."/>
            <person name="Meyer T.E."/>
        </authorList>
    </citation>
    <scope>NUCLEOTIDE SEQUENCE [LARGE SCALE GENOMIC DNA]</scope>
    <source>
        <strain evidence="11 12">DSM 19078</strain>
    </source>
</reference>
<proteinExistence type="inferred from homology"/>
<comment type="subcellular location">
    <subcellularLocation>
        <location evidence="9">Cytoplasm</location>
    </subcellularLocation>
</comment>
<dbReference type="EMBL" id="VWXX01000008">
    <property type="protein sequence ID" value="KAA6185603.1"/>
    <property type="molecule type" value="Genomic_DNA"/>
</dbReference>
<feature type="binding site" evidence="9">
    <location>
        <position position="87"/>
    </location>
    <ligand>
        <name>substrate</name>
    </ligand>
</feature>
<comment type="function">
    <text evidence="9">Reversibly transfers an adenylyl group from ATP to 4'-phosphopantetheine, yielding dephospho-CoA (dPCoA) and pyrophosphate.</text>
</comment>
<dbReference type="GO" id="GO:0004595">
    <property type="term" value="F:pantetheine-phosphate adenylyltransferase activity"/>
    <property type="evidence" value="ECO:0007669"/>
    <property type="project" value="UniProtKB-UniRule"/>
</dbReference>
<dbReference type="Proteomes" id="UP000322981">
    <property type="component" value="Unassembled WGS sequence"/>
</dbReference>
<evidence type="ECO:0000259" key="10">
    <source>
        <dbReference type="Pfam" id="PF01467"/>
    </source>
</evidence>
<keyword evidence="12" id="KW-1185">Reference proteome</keyword>
<evidence type="ECO:0000256" key="2">
    <source>
        <dbReference type="ARBA" id="ARBA00022679"/>
    </source>
</evidence>
<feature type="site" description="Transition state stabilizer" evidence="9">
    <location>
        <position position="17"/>
    </location>
</feature>
<dbReference type="InterPro" id="IPR001980">
    <property type="entry name" value="PPAT"/>
</dbReference>
<comment type="catalytic activity">
    <reaction evidence="8 9">
        <text>(R)-4'-phosphopantetheine + ATP + H(+) = 3'-dephospho-CoA + diphosphate</text>
        <dbReference type="Rhea" id="RHEA:19801"/>
        <dbReference type="ChEBI" id="CHEBI:15378"/>
        <dbReference type="ChEBI" id="CHEBI:30616"/>
        <dbReference type="ChEBI" id="CHEBI:33019"/>
        <dbReference type="ChEBI" id="CHEBI:57328"/>
        <dbReference type="ChEBI" id="CHEBI:61723"/>
        <dbReference type="EC" id="2.7.7.3"/>
    </reaction>
</comment>
<keyword evidence="4 9" id="KW-0547">Nucleotide-binding</keyword>
<dbReference type="Gene3D" id="3.40.50.620">
    <property type="entry name" value="HUPs"/>
    <property type="match status" value="1"/>
</dbReference>
<dbReference type="GO" id="GO:0005524">
    <property type="term" value="F:ATP binding"/>
    <property type="evidence" value="ECO:0007669"/>
    <property type="project" value="UniProtKB-KW"/>
</dbReference>
<keyword evidence="6 9" id="KW-0460">Magnesium</keyword>
<dbReference type="Pfam" id="PF01467">
    <property type="entry name" value="CTP_transf_like"/>
    <property type="match status" value="1"/>
</dbReference>
<dbReference type="PANTHER" id="PTHR21342">
    <property type="entry name" value="PHOSPHOPANTETHEINE ADENYLYLTRANSFERASE"/>
    <property type="match status" value="1"/>
</dbReference>
<dbReference type="PRINTS" id="PR01020">
    <property type="entry name" value="LPSBIOSNTHSS"/>
</dbReference>
<dbReference type="NCBIfam" id="TIGR01510">
    <property type="entry name" value="coaD_prev_kdtB"/>
    <property type="match status" value="1"/>
</dbReference>
<organism evidence="11 12">
    <name type="scientific">Thiohalocapsa marina</name>
    <dbReference type="NCBI Taxonomy" id="424902"/>
    <lineage>
        <taxon>Bacteria</taxon>
        <taxon>Pseudomonadati</taxon>
        <taxon>Pseudomonadota</taxon>
        <taxon>Gammaproteobacteria</taxon>
        <taxon>Chromatiales</taxon>
        <taxon>Chromatiaceae</taxon>
        <taxon>Thiohalocapsa</taxon>
    </lineage>
</organism>
<dbReference type="HAMAP" id="MF_00151">
    <property type="entry name" value="PPAT_bact"/>
    <property type="match status" value="1"/>
</dbReference>
<feature type="binding site" evidence="9">
    <location>
        <position position="9"/>
    </location>
    <ligand>
        <name>substrate</name>
    </ligand>
</feature>
<dbReference type="CDD" id="cd02163">
    <property type="entry name" value="PPAT"/>
    <property type="match status" value="1"/>
</dbReference>
<dbReference type="RefSeq" id="WP_150092131.1">
    <property type="nucleotide sequence ID" value="NZ_JBFUOH010000136.1"/>
</dbReference>
<feature type="binding site" evidence="9">
    <location>
        <begin position="123"/>
        <end position="129"/>
    </location>
    <ligand>
        <name>ATP</name>
        <dbReference type="ChEBI" id="CHEBI:30616"/>
    </ligand>
</feature>
<feature type="binding site" evidence="9">
    <location>
        <position position="73"/>
    </location>
    <ligand>
        <name>substrate</name>
    </ligand>
</feature>
<feature type="binding site" evidence="9">
    <location>
        <position position="17"/>
    </location>
    <ligand>
        <name>ATP</name>
        <dbReference type="ChEBI" id="CHEBI:30616"/>
    </ligand>
</feature>
<comment type="cofactor">
    <cofactor evidence="9">
        <name>Mg(2+)</name>
        <dbReference type="ChEBI" id="CHEBI:18420"/>
    </cofactor>
</comment>
<keyword evidence="5 9" id="KW-0067">ATP-binding</keyword>
<feature type="binding site" evidence="9">
    <location>
        <begin position="88"/>
        <end position="90"/>
    </location>
    <ligand>
        <name>ATP</name>
        <dbReference type="ChEBI" id="CHEBI:30616"/>
    </ligand>
</feature>
<comment type="subunit">
    <text evidence="9">Homohexamer.</text>
</comment>
<keyword evidence="3 9" id="KW-0548">Nucleotidyltransferase</keyword>
<evidence type="ECO:0000256" key="4">
    <source>
        <dbReference type="ARBA" id="ARBA00022741"/>
    </source>
</evidence>
<comment type="pathway">
    <text evidence="9">Cofactor biosynthesis; coenzyme A biosynthesis; CoA from (R)-pantothenate: step 4/5.</text>
</comment>
<evidence type="ECO:0000256" key="1">
    <source>
        <dbReference type="ARBA" id="ARBA00022490"/>
    </source>
</evidence>
<evidence type="ECO:0000256" key="9">
    <source>
        <dbReference type="HAMAP-Rule" id="MF_00151"/>
    </source>
</evidence>
<dbReference type="UniPathway" id="UPA00241">
    <property type="reaction ID" value="UER00355"/>
</dbReference>
<accession>A0A5M8FL12</accession>
<dbReference type="InterPro" id="IPR014729">
    <property type="entry name" value="Rossmann-like_a/b/a_fold"/>
</dbReference>
<comment type="caution">
    <text evidence="11">The sequence shown here is derived from an EMBL/GenBank/DDBJ whole genome shotgun (WGS) entry which is preliminary data.</text>
</comment>
<keyword evidence="1 9" id="KW-0963">Cytoplasm</keyword>
<sequence>MRSVVYPGTFDPITNGHADLISRASKLFDRVVVAVARDTGKAPAFDLEQRVALARTICADMPNVEVVAFSGLLVEFARRLQVHVIMRGLRAVSDFEYEFQLAGMNRRMAPDIETLFLTPAEQYAYISSSLVKEIARLGGDVSAFVAPEVHAALRQRFG</sequence>
<feature type="binding site" evidence="9">
    <location>
        <position position="41"/>
    </location>
    <ligand>
        <name>substrate</name>
    </ligand>
</feature>
<protein>
    <recommendedName>
        <fullName evidence="9">Phosphopantetheine adenylyltransferase</fullName>
        <ecNumber evidence="9">2.7.7.3</ecNumber>
    </recommendedName>
    <alternativeName>
        <fullName evidence="9">Dephospho-CoA pyrophosphorylase</fullName>
    </alternativeName>
    <alternativeName>
        <fullName evidence="9">Pantetheine-phosphate adenylyltransferase</fullName>
        <shortName evidence="9">PPAT</shortName>
    </alternativeName>
</protein>
<dbReference type="AlphaFoldDB" id="A0A5M8FL12"/>
<feature type="binding site" evidence="9">
    <location>
        <position position="98"/>
    </location>
    <ligand>
        <name>ATP</name>
        <dbReference type="ChEBI" id="CHEBI:30616"/>
    </ligand>
</feature>
<dbReference type="EC" id="2.7.7.3" evidence="9"/>
<evidence type="ECO:0000256" key="6">
    <source>
        <dbReference type="ARBA" id="ARBA00022842"/>
    </source>
</evidence>
<evidence type="ECO:0000313" key="11">
    <source>
        <dbReference type="EMBL" id="KAA6185603.1"/>
    </source>
</evidence>
<keyword evidence="2 9" id="KW-0808">Transferase</keyword>
<comment type="similarity">
    <text evidence="9">Belongs to the bacterial CoaD family.</text>
</comment>
<dbReference type="NCBIfam" id="TIGR00125">
    <property type="entry name" value="cyt_tran_rel"/>
    <property type="match status" value="1"/>
</dbReference>
<feature type="domain" description="Cytidyltransferase-like" evidence="10">
    <location>
        <begin position="5"/>
        <end position="133"/>
    </location>
</feature>
<evidence type="ECO:0000313" key="12">
    <source>
        <dbReference type="Proteomes" id="UP000322981"/>
    </source>
</evidence>
<dbReference type="GO" id="GO:0005737">
    <property type="term" value="C:cytoplasm"/>
    <property type="evidence" value="ECO:0007669"/>
    <property type="project" value="UniProtKB-SubCell"/>
</dbReference>
<dbReference type="GO" id="GO:0015937">
    <property type="term" value="P:coenzyme A biosynthetic process"/>
    <property type="evidence" value="ECO:0007669"/>
    <property type="project" value="UniProtKB-UniRule"/>
</dbReference>
<feature type="binding site" evidence="9">
    <location>
        <begin position="9"/>
        <end position="10"/>
    </location>
    <ligand>
        <name>ATP</name>
        <dbReference type="ChEBI" id="CHEBI:30616"/>
    </ligand>
</feature>
<dbReference type="PANTHER" id="PTHR21342:SF1">
    <property type="entry name" value="PHOSPHOPANTETHEINE ADENYLYLTRANSFERASE"/>
    <property type="match status" value="1"/>
</dbReference>
<keyword evidence="7 9" id="KW-0173">Coenzyme A biosynthesis</keyword>
<dbReference type="OrthoDB" id="9806661at2"/>
<evidence type="ECO:0000256" key="7">
    <source>
        <dbReference type="ARBA" id="ARBA00022993"/>
    </source>
</evidence>
<name>A0A5M8FL12_9GAMM</name>
<dbReference type="InterPro" id="IPR004821">
    <property type="entry name" value="Cyt_trans-like"/>
</dbReference>
<gene>
    <name evidence="9 11" type="primary">coaD</name>
    <name evidence="11" type="ORF">F2Q65_07860</name>
</gene>
<evidence type="ECO:0000256" key="5">
    <source>
        <dbReference type="ARBA" id="ARBA00022840"/>
    </source>
</evidence>
<evidence type="ECO:0000256" key="3">
    <source>
        <dbReference type="ARBA" id="ARBA00022695"/>
    </source>
</evidence>
<dbReference type="SUPFAM" id="SSF52374">
    <property type="entry name" value="Nucleotidylyl transferase"/>
    <property type="match status" value="1"/>
</dbReference>